<keyword evidence="1" id="KW-0472">Membrane</keyword>
<sequence length="229" mass="26033">MVSGILGYVWKVIKMENNYQLSRIHNYVHGLMNPDDMHALEREALEDPFLQDAIDGYRLQNGVDTKQLSLLQQRLASRVEAQADTRKKQFYSWQRLAIGMAAGVLFVAVCTLVLMRYLTDTKKSDLVEVQIMQDQVFDFNIFPVSGNDVEPVDGWKAFQEVLEKEILVDQEQRIEVSFNVGENGKASDIKIEGGSKDTKDVLTNIIQNEISWKGGKANFYVEATKVKIP</sequence>
<dbReference type="AlphaFoldDB" id="A0A4R3VXD5"/>
<keyword evidence="1" id="KW-1133">Transmembrane helix</keyword>
<keyword evidence="3" id="KW-1185">Reference proteome</keyword>
<comment type="caution">
    <text evidence="2">The sequence shown here is derived from an EMBL/GenBank/DDBJ whole genome shotgun (WGS) entry which is preliminary data.</text>
</comment>
<dbReference type="EMBL" id="SMBZ01000001">
    <property type="protein sequence ID" value="TCV20813.1"/>
    <property type="molecule type" value="Genomic_DNA"/>
</dbReference>
<evidence type="ECO:0000256" key="1">
    <source>
        <dbReference type="SAM" id="Phobius"/>
    </source>
</evidence>
<feature type="transmembrane region" description="Helical" evidence="1">
    <location>
        <begin position="96"/>
        <end position="118"/>
    </location>
</feature>
<proteinExistence type="predicted"/>
<name>A0A4R3VXD5_9SPHI</name>
<evidence type="ECO:0000313" key="2">
    <source>
        <dbReference type="EMBL" id="TCV20813.1"/>
    </source>
</evidence>
<protein>
    <submittedName>
        <fullName evidence="2">Uncharacterized protein</fullName>
    </submittedName>
</protein>
<keyword evidence="1" id="KW-0812">Transmembrane</keyword>
<dbReference type="Proteomes" id="UP000295197">
    <property type="component" value="Unassembled WGS sequence"/>
</dbReference>
<evidence type="ECO:0000313" key="3">
    <source>
        <dbReference type="Proteomes" id="UP000295197"/>
    </source>
</evidence>
<organism evidence="2 3">
    <name type="scientific">Sphingobacterium alimentarium</name>
    <dbReference type="NCBI Taxonomy" id="797292"/>
    <lineage>
        <taxon>Bacteria</taxon>
        <taxon>Pseudomonadati</taxon>
        <taxon>Bacteroidota</taxon>
        <taxon>Sphingobacteriia</taxon>
        <taxon>Sphingobacteriales</taxon>
        <taxon>Sphingobacteriaceae</taxon>
        <taxon>Sphingobacterium</taxon>
    </lineage>
</organism>
<gene>
    <name evidence="2" type="ORF">EDC17_1001156</name>
</gene>
<accession>A0A4R3VXD5</accession>
<reference evidence="2 3" key="1">
    <citation type="submission" date="2019-03" db="EMBL/GenBank/DDBJ databases">
        <title>Genomic Encyclopedia of Type Strains, Phase IV (KMG-IV): sequencing the most valuable type-strain genomes for metagenomic binning, comparative biology and taxonomic classification.</title>
        <authorList>
            <person name="Goeker M."/>
        </authorList>
    </citation>
    <scope>NUCLEOTIDE SEQUENCE [LARGE SCALE GENOMIC DNA]</scope>
    <source>
        <strain evidence="2 3">DSM 22362</strain>
    </source>
</reference>